<keyword evidence="1" id="KW-0413">Isomerase</keyword>
<proteinExistence type="predicted"/>
<dbReference type="InterPro" id="IPR029045">
    <property type="entry name" value="ClpP/crotonase-like_dom_sf"/>
</dbReference>
<dbReference type="STRING" id="278856.A0A212FP31"/>
<dbReference type="KEGG" id="dpl:KGM_210782"/>
<dbReference type="SUPFAM" id="SSF52096">
    <property type="entry name" value="ClpP/crotonase"/>
    <property type="match status" value="1"/>
</dbReference>
<dbReference type="InterPro" id="IPR001753">
    <property type="entry name" value="Enoyl-CoA_hydra/iso"/>
</dbReference>
<dbReference type="GO" id="GO:0016853">
    <property type="term" value="F:isomerase activity"/>
    <property type="evidence" value="ECO:0007669"/>
    <property type="project" value="UniProtKB-KW"/>
</dbReference>
<name>A0A212FP31_DANPL</name>
<sequence>MAMSCEYRVMTKGNFTIGMNETSLGLVAPSWFMELIKNTINQREAEYAFTTSRMFTPEEALKVLYLLLL</sequence>
<accession>A0A212FP31</accession>
<dbReference type="Pfam" id="PF00378">
    <property type="entry name" value="ECH_1"/>
    <property type="match status" value="1"/>
</dbReference>
<keyword evidence="2" id="KW-1185">Reference proteome</keyword>
<dbReference type="AlphaFoldDB" id="A0A212FP31"/>
<dbReference type="Gene3D" id="3.90.226.10">
    <property type="entry name" value="2-enoyl-CoA Hydratase, Chain A, domain 1"/>
    <property type="match status" value="1"/>
</dbReference>
<dbReference type="InParanoid" id="A0A212FP31"/>
<evidence type="ECO:0000313" key="1">
    <source>
        <dbReference type="EMBL" id="OWR55473.1"/>
    </source>
</evidence>
<organism evidence="1 2">
    <name type="scientific">Danaus plexippus plexippus</name>
    <dbReference type="NCBI Taxonomy" id="278856"/>
    <lineage>
        <taxon>Eukaryota</taxon>
        <taxon>Metazoa</taxon>
        <taxon>Ecdysozoa</taxon>
        <taxon>Arthropoda</taxon>
        <taxon>Hexapoda</taxon>
        <taxon>Insecta</taxon>
        <taxon>Pterygota</taxon>
        <taxon>Neoptera</taxon>
        <taxon>Endopterygota</taxon>
        <taxon>Lepidoptera</taxon>
        <taxon>Glossata</taxon>
        <taxon>Ditrysia</taxon>
        <taxon>Papilionoidea</taxon>
        <taxon>Nymphalidae</taxon>
        <taxon>Danainae</taxon>
        <taxon>Danaini</taxon>
        <taxon>Danaina</taxon>
        <taxon>Danaus</taxon>
        <taxon>Danaus</taxon>
    </lineage>
</organism>
<dbReference type="Proteomes" id="UP000007151">
    <property type="component" value="Unassembled WGS sequence"/>
</dbReference>
<protein>
    <submittedName>
        <fullName evidence="1">Enoyl-CoA isomerase</fullName>
    </submittedName>
</protein>
<reference evidence="1 2" key="1">
    <citation type="journal article" date="2011" name="Cell">
        <title>The monarch butterfly genome yields insights into long-distance migration.</title>
        <authorList>
            <person name="Zhan S."/>
            <person name="Merlin C."/>
            <person name="Boore J.L."/>
            <person name="Reppert S.M."/>
        </authorList>
    </citation>
    <scope>NUCLEOTIDE SEQUENCE [LARGE SCALE GENOMIC DNA]</scope>
    <source>
        <strain evidence="1">F-2</strain>
    </source>
</reference>
<dbReference type="EMBL" id="AGBW02004148">
    <property type="protein sequence ID" value="OWR55473.1"/>
    <property type="molecule type" value="Genomic_DNA"/>
</dbReference>
<evidence type="ECO:0000313" key="2">
    <source>
        <dbReference type="Proteomes" id="UP000007151"/>
    </source>
</evidence>
<gene>
    <name evidence="1" type="ORF">KGM_210782</name>
</gene>
<comment type="caution">
    <text evidence="1">The sequence shown here is derived from an EMBL/GenBank/DDBJ whole genome shotgun (WGS) entry which is preliminary data.</text>
</comment>